<gene>
    <name evidence="1" type="ORF">B0H17DRAFT_1129129</name>
</gene>
<organism evidence="1 2">
    <name type="scientific">Mycena rosella</name>
    <name type="common">Pink bonnet</name>
    <name type="synonym">Agaricus rosellus</name>
    <dbReference type="NCBI Taxonomy" id="1033263"/>
    <lineage>
        <taxon>Eukaryota</taxon>
        <taxon>Fungi</taxon>
        <taxon>Dikarya</taxon>
        <taxon>Basidiomycota</taxon>
        <taxon>Agaricomycotina</taxon>
        <taxon>Agaricomycetes</taxon>
        <taxon>Agaricomycetidae</taxon>
        <taxon>Agaricales</taxon>
        <taxon>Marasmiineae</taxon>
        <taxon>Mycenaceae</taxon>
        <taxon>Mycena</taxon>
    </lineage>
</organism>
<evidence type="ECO:0000313" key="1">
    <source>
        <dbReference type="EMBL" id="KAJ7699513.1"/>
    </source>
</evidence>
<evidence type="ECO:0000313" key="2">
    <source>
        <dbReference type="Proteomes" id="UP001221757"/>
    </source>
</evidence>
<proteinExistence type="predicted"/>
<sequence length="132" mass="14779">MSQFKIAMQNSGCAILVAVFVICNWFKSSAVFESLLFSNGHTYSQGLPLTGFLKESEKSCSHKHKQKPDLNHPALRVLRLVRTRTSVLIPYIVRGGWQIGHEKIDGLMTPRSAVDPTNRGLPQTIRWSSEIA</sequence>
<comment type="caution">
    <text evidence="1">The sequence shown here is derived from an EMBL/GenBank/DDBJ whole genome shotgun (WGS) entry which is preliminary data.</text>
</comment>
<name>A0AAD7DUN1_MYCRO</name>
<reference evidence="1" key="1">
    <citation type="submission" date="2023-03" db="EMBL/GenBank/DDBJ databases">
        <title>Massive genome expansion in bonnet fungi (Mycena s.s.) driven by repeated elements and novel gene families across ecological guilds.</title>
        <authorList>
            <consortium name="Lawrence Berkeley National Laboratory"/>
            <person name="Harder C.B."/>
            <person name="Miyauchi S."/>
            <person name="Viragh M."/>
            <person name="Kuo A."/>
            <person name="Thoen E."/>
            <person name="Andreopoulos B."/>
            <person name="Lu D."/>
            <person name="Skrede I."/>
            <person name="Drula E."/>
            <person name="Henrissat B."/>
            <person name="Morin E."/>
            <person name="Kohler A."/>
            <person name="Barry K."/>
            <person name="LaButti K."/>
            <person name="Morin E."/>
            <person name="Salamov A."/>
            <person name="Lipzen A."/>
            <person name="Mereny Z."/>
            <person name="Hegedus B."/>
            <person name="Baldrian P."/>
            <person name="Stursova M."/>
            <person name="Weitz H."/>
            <person name="Taylor A."/>
            <person name="Grigoriev I.V."/>
            <person name="Nagy L.G."/>
            <person name="Martin F."/>
            <person name="Kauserud H."/>
        </authorList>
    </citation>
    <scope>NUCLEOTIDE SEQUENCE</scope>
    <source>
        <strain evidence="1">CBHHK067</strain>
    </source>
</reference>
<dbReference type="AlphaFoldDB" id="A0AAD7DUN1"/>
<keyword evidence="2" id="KW-1185">Reference proteome</keyword>
<protein>
    <submittedName>
        <fullName evidence="1">Uncharacterized protein</fullName>
    </submittedName>
</protein>
<accession>A0AAD7DUN1</accession>
<dbReference type="EMBL" id="JARKIE010000022">
    <property type="protein sequence ID" value="KAJ7699513.1"/>
    <property type="molecule type" value="Genomic_DNA"/>
</dbReference>
<dbReference type="Proteomes" id="UP001221757">
    <property type="component" value="Unassembled WGS sequence"/>
</dbReference>